<comment type="subcellular location">
    <subcellularLocation>
        <location evidence="1">Cell membrane</location>
        <topology evidence="1">Multi-pass membrane protein</topology>
    </subcellularLocation>
</comment>
<dbReference type="PANTHER" id="PTHR23513">
    <property type="entry name" value="INTEGRAL MEMBRANE EFFLUX PROTEIN-RELATED"/>
    <property type="match status" value="1"/>
</dbReference>
<organism evidence="9 10">
    <name type="scientific">Candidatus Nitrotoga arctica</name>
    <dbReference type="NCBI Taxonomy" id="453162"/>
    <lineage>
        <taxon>Bacteria</taxon>
        <taxon>Pseudomonadati</taxon>
        <taxon>Pseudomonadota</taxon>
        <taxon>Betaproteobacteria</taxon>
        <taxon>Nitrosomonadales</taxon>
        <taxon>Gallionellaceae</taxon>
        <taxon>Candidatus Nitrotoga</taxon>
    </lineage>
</organism>
<keyword evidence="10" id="KW-1185">Reference proteome</keyword>
<dbReference type="PANTHER" id="PTHR23513:SF11">
    <property type="entry name" value="STAPHYLOFERRIN A TRANSPORTER"/>
    <property type="match status" value="1"/>
</dbReference>
<sequence>MSTDILKNSSASPWAPLHHKVFRMLWIASIASNIGSWMHEVGAGWLMTSLTASPLMVALVQAATTAPVFLLALPAGALADIIDRRRYLIISQVWMMIAAATLGALTLSGITTAPILLVFTFALGIGTAMMMPAWGAITPELVLRAELQSAISLNTIGMNISRSIGPALAGLIVATAGPGMVFILNAISFLAVIAALKSWQRTPTVSELPAERVFGAIRAGLRYARHSPELRAVLTRGAAFFVFASASWALLPLIVRQELKSGPGTYGLFLACMGVGAIAGALLLPHVHVRITRDQIVAGATGLYSIAMLALAHSGNVYTAGVAMLIMGVAWISVVSPLMTATQTALPSWVRARGLALFWVVFMGGMAAGSALWGQISSWVGIPYALTAAAIGAVAGIAVTWRYRIGQHDMADLSPSIYWPTPTMTEDLEIDRGPVMVTVEYHIDPARADEFTSIMHHQMRRIRRRDGAFMWELFKDIDDPDRIVECFMVESWIEHLRQHERVTFADSDVIEKTRAFHLGSDPPKVTHLVAGRAKGGQRT</sequence>
<dbReference type="InterPro" id="IPR036259">
    <property type="entry name" value="MFS_trans_sf"/>
</dbReference>
<feature type="transmembrane region" description="Helical" evidence="7">
    <location>
        <begin position="266"/>
        <end position="284"/>
    </location>
</feature>
<accession>A0ABM8YV80</accession>
<evidence type="ECO:0000256" key="5">
    <source>
        <dbReference type="ARBA" id="ARBA00022989"/>
    </source>
</evidence>
<dbReference type="SUPFAM" id="SSF54909">
    <property type="entry name" value="Dimeric alpha+beta barrel"/>
    <property type="match status" value="1"/>
</dbReference>
<feature type="transmembrane region" description="Helical" evidence="7">
    <location>
        <begin position="382"/>
        <end position="401"/>
    </location>
</feature>
<evidence type="ECO:0000256" key="2">
    <source>
        <dbReference type="ARBA" id="ARBA00022448"/>
    </source>
</evidence>
<dbReference type="CDD" id="cd06173">
    <property type="entry name" value="MFS_MefA_like"/>
    <property type="match status" value="1"/>
</dbReference>
<feature type="transmembrane region" description="Helical" evidence="7">
    <location>
        <begin position="296"/>
        <end position="314"/>
    </location>
</feature>
<feature type="transmembrane region" description="Helical" evidence="7">
    <location>
        <begin position="320"/>
        <end position="342"/>
    </location>
</feature>
<dbReference type="EMBL" id="OU912926">
    <property type="protein sequence ID" value="CAG9931345.1"/>
    <property type="molecule type" value="Genomic_DNA"/>
</dbReference>
<dbReference type="PROSITE" id="PS50850">
    <property type="entry name" value="MFS"/>
    <property type="match status" value="1"/>
</dbReference>
<protein>
    <submittedName>
        <fullName evidence="9">MFS transporter</fullName>
    </submittedName>
</protein>
<dbReference type="RefSeq" id="WP_239795452.1">
    <property type="nucleotide sequence ID" value="NZ_OU912926.1"/>
</dbReference>
<evidence type="ECO:0000256" key="1">
    <source>
        <dbReference type="ARBA" id="ARBA00004651"/>
    </source>
</evidence>
<feature type="domain" description="Major facilitator superfamily (MFS) profile" evidence="8">
    <location>
        <begin position="21"/>
        <end position="408"/>
    </location>
</feature>
<dbReference type="InterPro" id="IPR011008">
    <property type="entry name" value="Dimeric_a/b-barrel"/>
</dbReference>
<evidence type="ECO:0000259" key="8">
    <source>
        <dbReference type="PROSITE" id="PS50850"/>
    </source>
</evidence>
<dbReference type="Proteomes" id="UP000839052">
    <property type="component" value="Chromosome"/>
</dbReference>
<keyword evidence="5 7" id="KW-1133">Transmembrane helix</keyword>
<keyword evidence="6 7" id="KW-0472">Membrane</keyword>
<feature type="transmembrane region" description="Helical" evidence="7">
    <location>
        <begin position="233"/>
        <end position="254"/>
    </location>
</feature>
<evidence type="ECO:0000256" key="3">
    <source>
        <dbReference type="ARBA" id="ARBA00022475"/>
    </source>
</evidence>
<dbReference type="InterPro" id="IPR010290">
    <property type="entry name" value="TM_effector"/>
</dbReference>
<evidence type="ECO:0000256" key="6">
    <source>
        <dbReference type="ARBA" id="ARBA00023136"/>
    </source>
</evidence>
<evidence type="ECO:0000313" key="9">
    <source>
        <dbReference type="EMBL" id="CAG9931345.1"/>
    </source>
</evidence>
<feature type="transmembrane region" description="Helical" evidence="7">
    <location>
        <begin position="93"/>
        <end position="125"/>
    </location>
</feature>
<keyword evidence="2" id="KW-0813">Transport</keyword>
<proteinExistence type="predicted"/>
<feature type="transmembrane region" description="Helical" evidence="7">
    <location>
        <begin position="58"/>
        <end position="81"/>
    </location>
</feature>
<dbReference type="Gene3D" id="3.30.70.100">
    <property type="match status" value="1"/>
</dbReference>
<name>A0ABM8YV80_9PROT</name>
<evidence type="ECO:0000313" key="10">
    <source>
        <dbReference type="Proteomes" id="UP000839052"/>
    </source>
</evidence>
<keyword evidence="3" id="KW-1003">Cell membrane</keyword>
<evidence type="ECO:0000256" key="7">
    <source>
        <dbReference type="SAM" id="Phobius"/>
    </source>
</evidence>
<feature type="transmembrane region" description="Helical" evidence="7">
    <location>
        <begin position="167"/>
        <end position="196"/>
    </location>
</feature>
<reference evidence="9 10" key="1">
    <citation type="submission" date="2021-10" db="EMBL/GenBank/DDBJ databases">
        <authorList>
            <person name="Koch H."/>
        </authorList>
    </citation>
    <scope>NUCLEOTIDE SEQUENCE [LARGE SCALE GENOMIC DNA]</scope>
    <source>
        <strain evidence="9">6680</strain>
    </source>
</reference>
<gene>
    <name evidence="9" type="ORF">NTG6680_0092</name>
</gene>
<dbReference type="Pfam" id="PF05977">
    <property type="entry name" value="MFS_3"/>
    <property type="match status" value="1"/>
</dbReference>
<dbReference type="InterPro" id="IPR020846">
    <property type="entry name" value="MFS_dom"/>
</dbReference>
<evidence type="ECO:0000256" key="4">
    <source>
        <dbReference type="ARBA" id="ARBA00022692"/>
    </source>
</evidence>
<feature type="transmembrane region" description="Helical" evidence="7">
    <location>
        <begin position="354"/>
        <end position="376"/>
    </location>
</feature>
<dbReference type="SUPFAM" id="SSF103473">
    <property type="entry name" value="MFS general substrate transporter"/>
    <property type="match status" value="1"/>
</dbReference>
<keyword evidence="4 7" id="KW-0812">Transmembrane</keyword>
<dbReference type="Gene3D" id="1.20.1250.20">
    <property type="entry name" value="MFS general substrate transporter like domains"/>
    <property type="match status" value="1"/>
</dbReference>